<sequence length="198" mass="21237">MPLRLAPAHNDGTATRTCPSPQSPGASSILFPSQSLAASAEALDSSATHSLLTIFPVSLPNIPSICRPSLVRPSSLSFLAYPLLWKERGGAKTRTRHLAPGRPTTERPIPFCAVKGRDCIPIPTKAPFITSLDLALDAVTIDGWFGDWFCGGVGRLDDNLDDDGPFERDTDADDLLGHTLVTSLVFGRHMPLDPLVIL</sequence>
<feature type="region of interest" description="Disordered" evidence="1">
    <location>
        <begin position="1"/>
        <end position="26"/>
    </location>
</feature>
<proteinExistence type="predicted"/>
<protein>
    <submittedName>
        <fullName evidence="2">Uncharacterized protein</fullName>
    </submittedName>
</protein>
<dbReference type="EMBL" id="NKCI01000046">
    <property type="protein sequence ID" value="RSL62203.1"/>
    <property type="molecule type" value="Genomic_DNA"/>
</dbReference>
<feature type="compositionally biased region" description="Polar residues" evidence="1">
    <location>
        <begin position="12"/>
        <end position="26"/>
    </location>
</feature>
<reference evidence="2 3" key="1">
    <citation type="submission" date="2017-06" db="EMBL/GenBank/DDBJ databases">
        <title>Comparative genomic analysis of Ambrosia Fusariam Clade fungi.</title>
        <authorList>
            <person name="Stajich J.E."/>
            <person name="Carrillo J."/>
            <person name="Kijimoto T."/>
            <person name="Eskalen A."/>
            <person name="O'Donnell K."/>
            <person name="Kasson M."/>
        </authorList>
    </citation>
    <scope>NUCLEOTIDE SEQUENCE [LARGE SCALE GENOMIC DNA]</scope>
    <source>
        <strain evidence="2 3">NRRL62584</strain>
    </source>
</reference>
<organism evidence="2 3">
    <name type="scientific">Fusarium duplospermum</name>
    <dbReference type="NCBI Taxonomy" id="1325734"/>
    <lineage>
        <taxon>Eukaryota</taxon>
        <taxon>Fungi</taxon>
        <taxon>Dikarya</taxon>
        <taxon>Ascomycota</taxon>
        <taxon>Pezizomycotina</taxon>
        <taxon>Sordariomycetes</taxon>
        <taxon>Hypocreomycetidae</taxon>
        <taxon>Hypocreales</taxon>
        <taxon>Nectriaceae</taxon>
        <taxon>Fusarium</taxon>
        <taxon>Fusarium solani species complex</taxon>
    </lineage>
</organism>
<name>A0A428QA75_9HYPO</name>
<gene>
    <name evidence="2" type="ORF">CEP54_005803</name>
</gene>
<evidence type="ECO:0000313" key="3">
    <source>
        <dbReference type="Proteomes" id="UP000288168"/>
    </source>
</evidence>
<evidence type="ECO:0000256" key="1">
    <source>
        <dbReference type="SAM" id="MobiDB-lite"/>
    </source>
</evidence>
<dbReference type="Proteomes" id="UP000288168">
    <property type="component" value="Unassembled WGS sequence"/>
</dbReference>
<keyword evidence="3" id="KW-1185">Reference proteome</keyword>
<comment type="caution">
    <text evidence="2">The sequence shown here is derived from an EMBL/GenBank/DDBJ whole genome shotgun (WGS) entry which is preliminary data.</text>
</comment>
<dbReference type="AlphaFoldDB" id="A0A428QA75"/>
<accession>A0A428QA75</accession>
<evidence type="ECO:0000313" key="2">
    <source>
        <dbReference type="EMBL" id="RSL62203.1"/>
    </source>
</evidence>